<comment type="caution">
    <text evidence="2">The sequence shown here is derived from an EMBL/GenBank/DDBJ whole genome shotgun (WGS) entry which is preliminary data.</text>
</comment>
<dbReference type="Pfam" id="PF07468">
    <property type="entry name" value="Agglutinin"/>
    <property type="match status" value="1"/>
</dbReference>
<dbReference type="PANTHER" id="PTHR39244">
    <property type="entry name" value="NATTERIN-4"/>
    <property type="match status" value="1"/>
</dbReference>
<evidence type="ECO:0000313" key="2">
    <source>
        <dbReference type="EMBL" id="GAA5202782.1"/>
    </source>
</evidence>
<sequence length="138" mass="15615">MALELAVGGGKKVFKSVITNKYVRRVVDTSRLINVYLSADATDSENQNVQFILEPASDGSGMCHIKCRDSNKYWQVKSAYPAKQSWITADADARNEERHNLACTLFVIEYFGTDPTTTIRLRHCNLKRYACVHNGAYY</sequence>
<protein>
    <recommendedName>
        <fullName evidence="1">Agglutinin domain-containing protein</fullName>
    </recommendedName>
</protein>
<feature type="domain" description="Agglutinin" evidence="1">
    <location>
        <begin position="16"/>
        <end position="129"/>
    </location>
</feature>
<keyword evidence="3" id="KW-1185">Reference proteome</keyword>
<evidence type="ECO:0000259" key="1">
    <source>
        <dbReference type="Pfam" id="PF07468"/>
    </source>
</evidence>
<reference evidence="3" key="1">
    <citation type="journal article" date="2019" name="Int. J. Syst. Evol. Microbiol.">
        <title>The Global Catalogue of Microorganisms (GCM) 10K type strain sequencing project: providing services to taxonomists for standard genome sequencing and annotation.</title>
        <authorList>
            <consortium name="The Broad Institute Genomics Platform"/>
            <consortium name="The Broad Institute Genome Sequencing Center for Infectious Disease"/>
            <person name="Wu L."/>
            <person name="Ma J."/>
        </authorList>
    </citation>
    <scope>NUCLEOTIDE SEQUENCE [LARGE SCALE GENOMIC DNA]</scope>
    <source>
        <strain evidence="3">JCM 18304</strain>
    </source>
</reference>
<dbReference type="Proteomes" id="UP001501570">
    <property type="component" value="Unassembled WGS sequence"/>
</dbReference>
<dbReference type="EMBL" id="BAABJQ010000125">
    <property type="protein sequence ID" value="GAA5202782.1"/>
    <property type="molecule type" value="Genomic_DNA"/>
</dbReference>
<dbReference type="PANTHER" id="PTHR39244:SF5">
    <property type="entry name" value="NATTERIN-3-LIKE"/>
    <property type="match status" value="1"/>
</dbReference>
<evidence type="ECO:0000313" key="3">
    <source>
        <dbReference type="Proteomes" id="UP001501570"/>
    </source>
</evidence>
<dbReference type="InterPro" id="IPR053237">
    <property type="entry name" value="Natterin_C"/>
</dbReference>
<name>A0ABP9SX22_9ACTN</name>
<proteinExistence type="predicted"/>
<dbReference type="Gene3D" id="2.80.10.50">
    <property type="match status" value="1"/>
</dbReference>
<dbReference type="SUPFAM" id="SSF50382">
    <property type="entry name" value="Agglutinin"/>
    <property type="match status" value="1"/>
</dbReference>
<dbReference type="InterPro" id="IPR036242">
    <property type="entry name" value="Agglutinin_dom_sf"/>
</dbReference>
<gene>
    <name evidence="2" type="ORF">GCM10023322_84400</name>
</gene>
<accession>A0ABP9SX22</accession>
<dbReference type="InterPro" id="IPR008998">
    <property type="entry name" value="Agglutinin"/>
</dbReference>
<organism evidence="2 3">
    <name type="scientific">Rugosimonospora acidiphila</name>
    <dbReference type="NCBI Taxonomy" id="556531"/>
    <lineage>
        <taxon>Bacteria</taxon>
        <taxon>Bacillati</taxon>
        <taxon>Actinomycetota</taxon>
        <taxon>Actinomycetes</taxon>
        <taxon>Micromonosporales</taxon>
        <taxon>Micromonosporaceae</taxon>
        <taxon>Rugosimonospora</taxon>
    </lineage>
</organism>